<evidence type="ECO:0000313" key="5">
    <source>
        <dbReference type="EMBL" id="PZQ53452.1"/>
    </source>
</evidence>
<dbReference type="GO" id="GO:0005737">
    <property type="term" value="C:cytoplasm"/>
    <property type="evidence" value="ECO:0007669"/>
    <property type="project" value="TreeGrafter"/>
</dbReference>
<dbReference type="GO" id="GO:0019243">
    <property type="term" value="P:methylglyoxal catabolic process to D-lactate via S-lactoyl-glutathione"/>
    <property type="evidence" value="ECO:0007669"/>
    <property type="project" value="TreeGrafter"/>
</dbReference>
<evidence type="ECO:0000256" key="3">
    <source>
        <dbReference type="ARBA" id="ARBA00038493"/>
    </source>
</evidence>
<dbReference type="GO" id="GO:0019172">
    <property type="term" value="F:glyoxalase III activity"/>
    <property type="evidence" value="ECO:0007669"/>
    <property type="project" value="TreeGrafter"/>
</dbReference>
<accession>A0A2W5NJ53</accession>
<dbReference type="InterPro" id="IPR050325">
    <property type="entry name" value="Prot/Nucl_acid_deglycase"/>
</dbReference>
<evidence type="ECO:0000259" key="4">
    <source>
        <dbReference type="Pfam" id="PF01965"/>
    </source>
</evidence>
<keyword evidence="2" id="KW-0456">Lyase</keyword>
<evidence type="ECO:0000256" key="2">
    <source>
        <dbReference type="ARBA" id="ARBA00023239"/>
    </source>
</evidence>
<comment type="similarity">
    <text evidence="3">Belongs to the peptidase C56 family. HSP31-like subfamily.</text>
</comment>
<dbReference type="InterPro" id="IPR002818">
    <property type="entry name" value="DJ-1/PfpI"/>
</dbReference>
<dbReference type="Pfam" id="PF01965">
    <property type="entry name" value="DJ-1_PfpI"/>
    <property type="match status" value="1"/>
</dbReference>
<evidence type="ECO:0000313" key="6">
    <source>
        <dbReference type="Proteomes" id="UP000249082"/>
    </source>
</evidence>
<dbReference type="CDD" id="cd03141">
    <property type="entry name" value="GATase1_Hsp31_like"/>
    <property type="match status" value="1"/>
</dbReference>
<protein>
    <submittedName>
        <fullName evidence="5">Type 1 glutamine amidotransferase domain-containing protein</fullName>
    </submittedName>
</protein>
<dbReference type="PANTHER" id="PTHR48094">
    <property type="entry name" value="PROTEIN/NUCLEIC ACID DEGLYCASE DJ-1-RELATED"/>
    <property type="match status" value="1"/>
</dbReference>
<feature type="domain" description="DJ-1/PfpI" evidence="4">
    <location>
        <begin position="26"/>
        <end position="222"/>
    </location>
</feature>
<dbReference type="Gene3D" id="3.40.50.880">
    <property type="match status" value="1"/>
</dbReference>
<evidence type="ECO:0000256" key="1">
    <source>
        <dbReference type="ARBA" id="ARBA00023016"/>
    </source>
</evidence>
<dbReference type="InterPro" id="IPR029062">
    <property type="entry name" value="Class_I_gatase-like"/>
</dbReference>
<keyword evidence="5" id="KW-0315">Glutamine amidotransferase</keyword>
<dbReference type="SUPFAM" id="SSF52317">
    <property type="entry name" value="Class I glutamine amidotransferase-like"/>
    <property type="match status" value="1"/>
</dbReference>
<dbReference type="GO" id="GO:0016740">
    <property type="term" value="F:transferase activity"/>
    <property type="evidence" value="ECO:0007669"/>
    <property type="project" value="UniProtKB-KW"/>
</dbReference>
<name>A0A2W5NJ53_9SPHN</name>
<proteinExistence type="inferred from homology"/>
<gene>
    <name evidence="5" type="ORF">DI555_16380</name>
</gene>
<keyword evidence="5" id="KW-0808">Transferase</keyword>
<organism evidence="5 6">
    <name type="scientific">Novosphingobium pentaromativorans</name>
    <dbReference type="NCBI Taxonomy" id="205844"/>
    <lineage>
        <taxon>Bacteria</taxon>
        <taxon>Pseudomonadati</taxon>
        <taxon>Pseudomonadota</taxon>
        <taxon>Alphaproteobacteria</taxon>
        <taxon>Sphingomonadales</taxon>
        <taxon>Sphingomonadaceae</taxon>
        <taxon>Novosphingobium</taxon>
    </lineage>
</organism>
<reference evidence="5 6" key="1">
    <citation type="submission" date="2017-08" db="EMBL/GenBank/DDBJ databases">
        <title>Infants hospitalized years apart are colonized by the same room-sourced microbial strains.</title>
        <authorList>
            <person name="Brooks B."/>
            <person name="Olm M.R."/>
            <person name="Firek B.A."/>
            <person name="Baker R."/>
            <person name="Thomas B.C."/>
            <person name="Morowitz M.J."/>
            <person name="Banfield J.F."/>
        </authorList>
    </citation>
    <scope>NUCLEOTIDE SEQUENCE [LARGE SCALE GENOMIC DNA]</scope>
    <source>
        <strain evidence="5">S2_005_002_R2_33</strain>
    </source>
</reference>
<keyword evidence="1" id="KW-0346">Stress response</keyword>
<dbReference type="EMBL" id="QFPX01000015">
    <property type="protein sequence ID" value="PZQ53452.1"/>
    <property type="molecule type" value="Genomic_DNA"/>
</dbReference>
<dbReference type="AlphaFoldDB" id="A0A2W5NJ53"/>
<dbReference type="Proteomes" id="UP000249082">
    <property type="component" value="Unassembled WGS sequence"/>
</dbReference>
<dbReference type="PANTHER" id="PTHR48094:SF11">
    <property type="entry name" value="GLUTATHIONE-INDEPENDENT GLYOXALASE HSP31-RELATED"/>
    <property type="match status" value="1"/>
</dbReference>
<sequence>MKILIVLTSHAQIGETGRSTGVWIEELTTPYYAFIDAGADVDLASTAGGEVPVDPGSMAEADRPESVARFLADAPAMEKLKHSLKVADLTAEPYDAVFLTGGHGTMWDLPESTALADLLTTAFAEGKVVSAVCHGPAGLVNAKDTKGKPLVAGRKVSAFTNSEEEAAGLTHAVPFLMETRIRELGALYERGPDFQPHAVRDGNLVTGQNPASSKRVAQLVLEAIG</sequence>
<comment type="caution">
    <text evidence="5">The sequence shown here is derived from an EMBL/GenBank/DDBJ whole genome shotgun (WGS) entry which is preliminary data.</text>
</comment>